<reference evidence="7 8" key="2">
    <citation type="journal article" date="2012" name="J. Bacteriol.">
        <title>Complete genome sequences of Desulfosporosinus orientis DSM765T, Desulfosporosinus youngiae DSM17734T, Desulfosporosinus meridiei DSM13257T, and Desulfosporosinus acidiphilus DSM22704T.</title>
        <authorList>
            <person name="Pester M."/>
            <person name="Brambilla E."/>
            <person name="Alazard D."/>
            <person name="Rattei T."/>
            <person name="Weinmaier T."/>
            <person name="Han J."/>
            <person name="Lucas S."/>
            <person name="Lapidus A."/>
            <person name="Cheng J.F."/>
            <person name="Goodwin L."/>
            <person name="Pitluck S."/>
            <person name="Peters L."/>
            <person name="Ovchinnikova G."/>
            <person name="Teshima H."/>
            <person name="Detter J.C."/>
            <person name="Han C.S."/>
            <person name="Tapia R."/>
            <person name="Land M.L."/>
            <person name="Hauser L."/>
            <person name="Kyrpides N.C."/>
            <person name="Ivanova N.N."/>
            <person name="Pagani I."/>
            <person name="Huntmann M."/>
            <person name="Wei C.L."/>
            <person name="Davenport K.W."/>
            <person name="Daligault H."/>
            <person name="Chain P.S."/>
            <person name="Chen A."/>
            <person name="Mavromatis K."/>
            <person name="Markowitz V."/>
            <person name="Szeto E."/>
            <person name="Mikhailova N."/>
            <person name="Pati A."/>
            <person name="Wagner M."/>
            <person name="Woyke T."/>
            <person name="Ollivier B."/>
            <person name="Klenk H.P."/>
            <person name="Spring S."/>
            <person name="Loy A."/>
        </authorList>
    </citation>
    <scope>NUCLEOTIDE SEQUENCE [LARGE SCALE GENOMIC DNA]</scope>
    <source>
        <strain evidence="8">ATCC 19365 / DSM 765 / NCIMB 8382 / VKM B-1628</strain>
    </source>
</reference>
<evidence type="ECO:0000256" key="1">
    <source>
        <dbReference type="ARBA" id="ARBA00004141"/>
    </source>
</evidence>
<evidence type="ECO:0000259" key="6">
    <source>
        <dbReference type="Pfam" id="PF04932"/>
    </source>
</evidence>
<keyword evidence="8" id="KW-1185">Reference proteome</keyword>
<keyword evidence="3 5" id="KW-1133">Transmembrane helix</keyword>
<dbReference type="KEGG" id="dor:Desor_5115"/>
<feature type="transmembrane region" description="Helical" evidence="5">
    <location>
        <begin position="131"/>
        <end position="155"/>
    </location>
</feature>
<feature type="transmembrane region" description="Helical" evidence="5">
    <location>
        <begin position="101"/>
        <end position="119"/>
    </location>
</feature>
<proteinExistence type="predicted"/>
<keyword evidence="4 5" id="KW-0472">Membrane</keyword>
<keyword evidence="2 5" id="KW-0812">Transmembrane</keyword>
<feature type="transmembrane region" description="Helical" evidence="5">
    <location>
        <begin position="161"/>
        <end position="185"/>
    </location>
</feature>
<feature type="transmembrane region" description="Helical" evidence="5">
    <location>
        <begin position="197"/>
        <end position="225"/>
    </location>
</feature>
<dbReference type="eggNOG" id="ENOG5033CP3">
    <property type="taxonomic scope" value="Bacteria"/>
</dbReference>
<dbReference type="AlphaFoldDB" id="G7WJR7"/>
<dbReference type="GO" id="GO:0016020">
    <property type="term" value="C:membrane"/>
    <property type="evidence" value="ECO:0007669"/>
    <property type="project" value="UniProtKB-SubCell"/>
</dbReference>
<feature type="transmembrane region" description="Helical" evidence="5">
    <location>
        <begin position="357"/>
        <end position="374"/>
    </location>
</feature>
<feature type="transmembrane region" description="Helical" evidence="5">
    <location>
        <begin position="71"/>
        <end position="89"/>
    </location>
</feature>
<dbReference type="OrthoDB" id="2057388at2"/>
<evidence type="ECO:0000256" key="5">
    <source>
        <dbReference type="SAM" id="Phobius"/>
    </source>
</evidence>
<reference evidence="8" key="1">
    <citation type="submission" date="2011-11" db="EMBL/GenBank/DDBJ databases">
        <title>Complete sequence of Desulfosporosinus orientis DSM 765.</title>
        <authorList>
            <person name="Lucas S."/>
            <person name="Han J."/>
            <person name="Lapidus A."/>
            <person name="Cheng J.-F."/>
            <person name="Goodwin L."/>
            <person name="Pitluck S."/>
            <person name="Peters L."/>
            <person name="Ovchinnikova G."/>
            <person name="Teshima H."/>
            <person name="Detter J.C."/>
            <person name="Han C."/>
            <person name="Tapia R."/>
            <person name="Land M."/>
            <person name="Hauser L."/>
            <person name="Kyrpides N."/>
            <person name="Ivanova N."/>
            <person name="Pagani I."/>
            <person name="Pester M."/>
            <person name="Spring S."/>
            <person name="Ollivier B."/>
            <person name="Rattei T."/>
            <person name="Klenk H.-P."/>
            <person name="Wagner M."/>
            <person name="Loy A."/>
            <person name="Woyke T."/>
        </authorList>
    </citation>
    <scope>NUCLEOTIDE SEQUENCE [LARGE SCALE GENOMIC DNA]</scope>
    <source>
        <strain evidence="8">ATCC 19365 / DSM 765 / NCIMB 8382 / VKM B-1628</strain>
    </source>
</reference>
<feature type="transmembrane region" description="Helical" evidence="5">
    <location>
        <begin position="237"/>
        <end position="256"/>
    </location>
</feature>
<feature type="transmembrane region" description="Helical" evidence="5">
    <location>
        <begin position="32"/>
        <end position="51"/>
    </location>
</feature>
<feature type="transmembrane region" description="Helical" evidence="5">
    <location>
        <begin position="7"/>
        <end position="26"/>
    </location>
</feature>
<evidence type="ECO:0000256" key="3">
    <source>
        <dbReference type="ARBA" id="ARBA00022989"/>
    </source>
</evidence>
<organism evidence="7 8">
    <name type="scientific">Desulfosporosinus orientis (strain ATCC 19365 / DSM 765 / NCIMB 8382 / VKM B-1628 / Singapore I)</name>
    <name type="common">Desulfotomaculum orientis</name>
    <dbReference type="NCBI Taxonomy" id="768706"/>
    <lineage>
        <taxon>Bacteria</taxon>
        <taxon>Bacillati</taxon>
        <taxon>Bacillota</taxon>
        <taxon>Clostridia</taxon>
        <taxon>Eubacteriales</taxon>
        <taxon>Desulfitobacteriaceae</taxon>
        <taxon>Desulfosporosinus</taxon>
    </lineage>
</organism>
<evidence type="ECO:0000313" key="7">
    <source>
        <dbReference type="EMBL" id="AET70504.1"/>
    </source>
</evidence>
<sequence>MKIKIRIRISAIVIVLLALSMLYRINSVKVEWYMQYIFFAPIVVMGLIKYLNNRKRFSSSVAKSLFKSAMLPHVVAFIYTVVLLIFGLVQSKYFSRCVSSTVQMLFIGLFVLSMLVLYGRESVFIMIKAMVVSYLITLCMALYGIGIAGMLAYIINPLTSIYTSWFEMHDLCLSIGLIVIFLLFCNIGDHSRWKNMAVVLIIMFLGYKRISFLACVVACIFGFWVRKRASAAQLAKLWFVAVAILMFCFAYTYICTTDVYSDLAARFSIDTASRVKIYANFRRYYDVSFAYLGQGVGFVTKILTILQQSRSFGVGGITALHNDLLLQYIELGFFGSILWFVYYIFRLPKKLKNRFGYKIERLYYILLVYAFITYCSDNTMHYYIFQSTFFLILGSEVFSVIQSREGIVQQITMQERNAKKSDWQA</sequence>
<feature type="transmembrane region" description="Helical" evidence="5">
    <location>
        <begin position="284"/>
        <end position="305"/>
    </location>
</feature>
<gene>
    <name evidence="7" type="ordered locus">Desor_5115</name>
</gene>
<dbReference type="EMBL" id="CP003108">
    <property type="protein sequence ID" value="AET70504.1"/>
    <property type="molecule type" value="Genomic_DNA"/>
</dbReference>
<name>G7WJR7_DESOD</name>
<feature type="domain" description="O-antigen ligase-related" evidence="6">
    <location>
        <begin position="197"/>
        <end position="340"/>
    </location>
</feature>
<feature type="transmembrane region" description="Helical" evidence="5">
    <location>
        <begin position="325"/>
        <end position="345"/>
    </location>
</feature>
<dbReference type="PATRIC" id="fig|768706.3.peg.5208"/>
<dbReference type="RefSeq" id="WP_014187308.1">
    <property type="nucleotide sequence ID" value="NC_016584.1"/>
</dbReference>
<evidence type="ECO:0000256" key="2">
    <source>
        <dbReference type="ARBA" id="ARBA00022692"/>
    </source>
</evidence>
<evidence type="ECO:0000313" key="8">
    <source>
        <dbReference type="Proteomes" id="UP000006346"/>
    </source>
</evidence>
<protein>
    <recommendedName>
        <fullName evidence="6">O-antigen ligase-related domain-containing protein</fullName>
    </recommendedName>
</protein>
<comment type="subcellular location">
    <subcellularLocation>
        <location evidence="1">Membrane</location>
        <topology evidence="1">Multi-pass membrane protein</topology>
    </subcellularLocation>
</comment>
<dbReference type="HOGENOM" id="CLU_645169_0_0_9"/>
<accession>G7WJR7</accession>
<dbReference type="InterPro" id="IPR007016">
    <property type="entry name" value="O-antigen_ligase-rel_domated"/>
</dbReference>
<dbReference type="Pfam" id="PF04932">
    <property type="entry name" value="Wzy_C"/>
    <property type="match status" value="1"/>
</dbReference>
<dbReference type="STRING" id="768706.Desor_5115"/>
<dbReference type="Proteomes" id="UP000006346">
    <property type="component" value="Chromosome"/>
</dbReference>
<evidence type="ECO:0000256" key="4">
    <source>
        <dbReference type="ARBA" id="ARBA00023136"/>
    </source>
</evidence>